<evidence type="ECO:0000313" key="7">
    <source>
        <dbReference type="Proteomes" id="UP001374535"/>
    </source>
</evidence>
<dbReference type="PANTHER" id="PTHR36766">
    <property type="entry name" value="PLANT BROAD-SPECTRUM MILDEW RESISTANCE PROTEIN RPW8"/>
    <property type="match status" value="1"/>
</dbReference>
<keyword evidence="3" id="KW-0611">Plant defense</keyword>
<evidence type="ECO:0000256" key="2">
    <source>
        <dbReference type="ARBA" id="ARBA00022741"/>
    </source>
</evidence>
<evidence type="ECO:0000256" key="1">
    <source>
        <dbReference type="ARBA" id="ARBA00022737"/>
    </source>
</evidence>
<dbReference type="Pfam" id="PF18052">
    <property type="entry name" value="Rx_N"/>
    <property type="match status" value="1"/>
</dbReference>
<proteinExistence type="predicted"/>
<keyword evidence="1" id="KW-0677">Repeat</keyword>
<evidence type="ECO:0000313" key="6">
    <source>
        <dbReference type="EMBL" id="WVZ06410.1"/>
    </source>
</evidence>
<evidence type="ECO:0000256" key="3">
    <source>
        <dbReference type="ARBA" id="ARBA00022821"/>
    </source>
</evidence>
<accession>A0AAQ3NB46</accession>
<dbReference type="GO" id="GO:0005524">
    <property type="term" value="F:ATP binding"/>
    <property type="evidence" value="ECO:0007669"/>
    <property type="project" value="UniProtKB-KW"/>
</dbReference>
<evidence type="ECO:0000256" key="4">
    <source>
        <dbReference type="ARBA" id="ARBA00022840"/>
    </source>
</evidence>
<organism evidence="6 7">
    <name type="scientific">Vigna mungo</name>
    <name type="common">Black gram</name>
    <name type="synonym">Phaseolus mungo</name>
    <dbReference type="NCBI Taxonomy" id="3915"/>
    <lineage>
        <taxon>Eukaryota</taxon>
        <taxon>Viridiplantae</taxon>
        <taxon>Streptophyta</taxon>
        <taxon>Embryophyta</taxon>
        <taxon>Tracheophyta</taxon>
        <taxon>Spermatophyta</taxon>
        <taxon>Magnoliopsida</taxon>
        <taxon>eudicotyledons</taxon>
        <taxon>Gunneridae</taxon>
        <taxon>Pentapetalae</taxon>
        <taxon>rosids</taxon>
        <taxon>fabids</taxon>
        <taxon>Fabales</taxon>
        <taxon>Fabaceae</taxon>
        <taxon>Papilionoideae</taxon>
        <taxon>50 kb inversion clade</taxon>
        <taxon>NPAAA clade</taxon>
        <taxon>indigoferoid/millettioid clade</taxon>
        <taxon>Phaseoleae</taxon>
        <taxon>Vigna</taxon>
    </lineage>
</organism>
<dbReference type="Gene3D" id="1.20.5.4130">
    <property type="match status" value="1"/>
</dbReference>
<reference evidence="6 7" key="1">
    <citation type="journal article" date="2023" name="Life. Sci Alliance">
        <title>Evolutionary insights into 3D genome organization and epigenetic landscape of Vigna mungo.</title>
        <authorList>
            <person name="Junaid A."/>
            <person name="Singh B."/>
            <person name="Bhatia S."/>
        </authorList>
    </citation>
    <scope>NUCLEOTIDE SEQUENCE [LARGE SCALE GENOMIC DNA]</scope>
    <source>
        <strain evidence="6">Urdbean</strain>
    </source>
</reference>
<dbReference type="EMBL" id="CP144695">
    <property type="protein sequence ID" value="WVZ06410.1"/>
    <property type="molecule type" value="Genomic_DNA"/>
</dbReference>
<dbReference type="InterPro" id="IPR041118">
    <property type="entry name" value="Rx_N"/>
</dbReference>
<dbReference type="AlphaFoldDB" id="A0AAQ3NB46"/>
<keyword evidence="7" id="KW-1185">Reference proteome</keyword>
<evidence type="ECO:0000259" key="5">
    <source>
        <dbReference type="Pfam" id="PF18052"/>
    </source>
</evidence>
<gene>
    <name evidence="6" type="ORF">V8G54_019756</name>
</gene>
<feature type="domain" description="Disease resistance N-terminal" evidence="5">
    <location>
        <begin position="11"/>
        <end position="98"/>
    </location>
</feature>
<dbReference type="PANTHER" id="PTHR36766:SF61">
    <property type="entry name" value="NB-ARC DOMAIN DISEASE RESISTANCE PROTEIN"/>
    <property type="match status" value="1"/>
</dbReference>
<keyword evidence="2" id="KW-0547">Nucleotide-binding</keyword>
<protein>
    <recommendedName>
        <fullName evidence="5">Disease resistance N-terminal domain-containing protein</fullName>
    </recommendedName>
</protein>
<dbReference type="GO" id="GO:0006952">
    <property type="term" value="P:defense response"/>
    <property type="evidence" value="ECO:0007669"/>
    <property type="project" value="UniProtKB-KW"/>
</dbReference>
<keyword evidence="4" id="KW-0067">ATP-binding</keyword>
<dbReference type="Proteomes" id="UP001374535">
    <property type="component" value="Chromosome 6"/>
</dbReference>
<feature type="non-terminal residue" evidence="6">
    <location>
        <position position="165"/>
    </location>
</feature>
<sequence>MAESFLFSIAESLIAKLASQAFQKASRVVGLYDDLRDLTNTLSSVKAVLLDAQQKQDHNHQLRGWLTHLKIVLSEAEDLLDEFDCQTLRNEVVKADGSTKAKVSHFFSTSNPLVFRFKMAQQIKDINNRLDKVATDRDKFSLQIIDVDTRVVHRRDMTHSRVSDS</sequence>
<name>A0AAQ3NB46_VIGMU</name>